<evidence type="ECO:0000313" key="2">
    <source>
        <dbReference type="Proteomes" id="UP001552427"/>
    </source>
</evidence>
<gene>
    <name evidence="1" type="ORF">AB0K40_35090</name>
</gene>
<sequence>MAKESEPGAAVHLPFEELGLGADAFGTAVVERQAERGVYRGAIIGRPPG</sequence>
<comment type="caution">
    <text evidence="1">The sequence shown here is derived from an EMBL/GenBank/DDBJ whole genome shotgun (WGS) entry which is preliminary data.</text>
</comment>
<name>A0ABV3HED7_9ACTN</name>
<protein>
    <submittedName>
        <fullName evidence="1">Uncharacterized protein</fullName>
    </submittedName>
</protein>
<dbReference type="Proteomes" id="UP001552427">
    <property type="component" value="Unassembled WGS sequence"/>
</dbReference>
<accession>A0ABV3HED7</accession>
<organism evidence="1 2">
    <name type="scientific">Nonomuraea bangladeshensis</name>
    <dbReference type="NCBI Taxonomy" id="404385"/>
    <lineage>
        <taxon>Bacteria</taxon>
        <taxon>Bacillati</taxon>
        <taxon>Actinomycetota</taxon>
        <taxon>Actinomycetes</taxon>
        <taxon>Streptosporangiales</taxon>
        <taxon>Streptosporangiaceae</taxon>
        <taxon>Nonomuraea</taxon>
    </lineage>
</organism>
<reference evidence="1 2" key="1">
    <citation type="submission" date="2024-06" db="EMBL/GenBank/DDBJ databases">
        <title>The Natural Products Discovery Center: Release of the First 8490 Sequenced Strains for Exploring Actinobacteria Biosynthetic Diversity.</title>
        <authorList>
            <person name="Kalkreuter E."/>
            <person name="Kautsar S.A."/>
            <person name="Yang D."/>
            <person name="Bader C.D."/>
            <person name="Teijaro C.N."/>
            <person name="Fluegel L."/>
            <person name="Davis C.M."/>
            <person name="Simpson J.R."/>
            <person name="Lauterbach L."/>
            <person name="Steele A.D."/>
            <person name="Gui C."/>
            <person name="Meng S."/>
            <person name="Li G."/>
            <person name="Viehrig K."/>
            <person name="Ye F."/>
            <person name="Su P."/>
            <person name="Kiefer A.F."/>
            <person name="Nichols A."/>
            <person name="Cepeda A.J."/>
            <person name="Yan W."/>
            <person name="Fan B."/>
            <person name="Jiang Y."/>
            <person name="Adhikari A."/>
            <person name="Zheng C.-J."/>
            <person name="Schuster L."/>
            <person name="Cowan T.M."/>
            <person name="Smanski M.J."/>
            <person name="Chevrette M.G."/>
            <person name="De Carvalho L.P.S."/>
            <person name="Shen B."/>
        </authorList>
    </citation>
    <scope>NUCLEOTIDE SEQUENCE [LARGE SCALE GENOMIC DNA]</scope>
    <source>
        <strain evidence="1 2">NPDC049574</strain>
    </source>
</reference>
<proteinExistence type="predicted"/>
<dbReference type="EMBL" id="JBFARM010000012">
    <property type="protein sequence ID" value="MEV4290765.1"/>
    <property type="molecule type" value="Genomic_DNA"/>
</dbReference>
<evidence type="ECO:0000313" key="1">
    <source>
        <dbReference type="EMBL" id="MEV4290765.1"/>
    </source>
</evidence>
<keyword evidence="2" id="KW-1185">Reference proteome</keyword>